<accession>A0A2W2D2K6</accession>
<proteinExistence type="predicted"/>
<dbReference type="EMBL" id="POTY01000370">
    <property type="protein sequence ID" value="PZG06086.1"/>
    <property type="molecule type" value="Genomic_DNA"/>
</dbReference>
<feature type="transmembrane region" description="Helical" evidence="2">
    <location>
        <begin position="35"/>
        <end position="52"/>
    </location>
</feature>
<sequence>MPIMFYVALFVFAVAVLCALAAALADDKRPPATTAAILFVVGVLFSVIAKHPPPGRQAALRPDVEEASGSAGGAE</sequence>
<reference evidence="4 5" key="1">
    <citation type="submission" date="2018-01" db="EMBL/GenBank/DDBJ databases">
        <title>Draft genome sequence of Jishengella sp. NA12.</title>
        <authorList>
            <person name="Sahin N."/>
            <person name="Ay H."/>
            <person name="Saygin H."/>
        </authorList>
    </citation>
    <scope>NUCLEOTIDE SEQUENCE [LARGE SCALE GENOMIC DNA]</scope>
    <source>
        <strain evidence="4 5">NA12</strain>
    </source>
</reference>
<comment type="caution">
    <text evidence="4">The sequence shown here is derived from an EMBL/GenBank/DDBJ whole genome shotgun (WGS) entry which is preliminary data.</text>
</comment>
<keyword evidence="2" id="KW-0812">Transmembrane</keyword>
<evidence type="ECO:0000313" key="4">
    <source>
        <dbReference type="EMBL" id="PZG06086.1"/>
    </source>
</evidence>
<feature type="signal peptide" evidence="3">
    <location>
        <begin position="1"/>
        <end position="25"/>
    </location>
</feature>
<evidence type="ECO:0000256" key="3">
    <source>
        <dbReference type="SAM" id="SignalP"/>
    </source>
</evidence>
<feature type="chain" id="PRO_5015979365" evidence="3">
    <location>
        <begin position="26"/>
        <end position="75"/>
    </location>
</feature>
<evidence type="ECO:0000256" key="2">
    <source>
        <dbReference type="SAM" id="Phobius"/>
    </source>
</evidence>
<organism evidence="4 5">
    <name type="scientific">Micromonospora craterilacus</name>
    <dbReference type="NCBI Taxonomy" id="1655439"/>
    <lineage>
        <taxon>Bacteria</taxon>
        <taxon>Bacillati</taxon>
        <taxon>Actinomycetota</taxon>
        <taxon>Actinomycetes</taxon>
        <taxon>Micromonosporales</taxon>
        <taxon>Micromonosporaceae</taxon>
        <taxon>Micromonospora</taxon>
    </lineage>
</organism>
<name>A0A2W2D2K6_9ACTN</name>
<gene>
    <name evidence="4" type="ORF">C1I95_32315</name>
</gene>
<feature type="region of interest" description="Disordered" evidence="1">
    <location>
        <begin position="54"/>
        <end position="75"/>
    </location>
</feature>
<dbReference type="AlphaFoldDB" id="A0A2W2D2K6"/>
<evidence type="ECO:0000313" key="5">
    <source>
        <dbReference type="Proteomes" id="UP000248924"/>
    </source>
</evidence>
<evidence type="ECO:0000256" key="1">
    <source>
        <dbReference type="SAM" id="MobiDB-lite"/>
    </source>
</evidence>
<dbReference type="RefSeq" id="WP_111219709.1">
    <property type="nucleotide sequence ID" value="NZ_POTY01000370.1"/>
</dbReference>
<keyword evidence="3" id="KW-0732">Signal</keyword>
<keyword evidence="2" id="KW-0472">Membrane</keyword>
<protein>
    <submittedName>
        <fullName evidence="4">Uncharacterized protein</fullName>
    </submittedName>
</protein>
<keyword evidence="5" id="KW-1185">Reference proteome</keyword>
<keyword evidence="2" id="KW-1133">Transmembrane helix</keyword>
<dbReference type="Proteomes" id="UP000248924">
    <property type="component" value="Unassembled WGS sequence"/>
</dbReference>